<keyword evidence="1" id="KW-0472">Membrane</keyword>
<accession>A0A8W8KYP6</accession>
<proteinExistence type="predicted"/>
<keyword evidence="1" id="KW-1133">Transmembrane helix</keyword>
<keyword evidence="1" id="KW-0812">Transmembrane</keyword>
<sequence length="122" mass="14019">MCSNKWAFGLLPDLPILYVPLILFVMHYLKPYRKHKPCGNSSCCLQTRIELIVVKIKFHKVGSMSTVSVTEDTGHHDFKPPVRFENTYQMGQPRNSHQPKSRMLYEMSLKGTLRGEIRAGIV</sequence>
<keyword evidence="3" id="KW-1185">Reference proteome</keyword>
<protein>
    <submittedName>
        <fullName evidence="2">Uncharacterized protein</fullName>
    </submittedName>
</protein>
<evidence type="ECO:0000313" key="2">
    <source>
        <dbReference type="EnsemblMetazoa" id="G2583.1:cds"/>
    </source>
</evidence>
<dbReference type="EnsemblMetazoa" id="G2583.1">
    <property type="protein sequence ID" value="G2583.1:cds"/>
    <property type="gene ID" value="G2583"/>
</dbReference>
<reference evidence="2" key="1">
    <citation type="submission" date="2022-08" db="UniProtKB">
        <authorList>
            <consortium name="EnsemblMetazoa"/>
        </authorList>
    </citation>
    <scope>IDENTIFICATION</scope>
    <source>
        <strain evidence="2">05x7-T-G4-1.051#20</strain>
    </source>
</reference>
<organism evidence="2 3">
    <name type="scientific">Magallana gigas</name>
    <name type="common">Pacific oyster</name>
    <name type="synonym">Crassostrea gigas</name>
    <dbReference type="NCBI Taxonomy" id="29159"/>
    <lineage>
        <taxon>Eukaryota</taxon>
        <taxon>Metazoa</taxon>
        <taxon>Spiralia</taxon>
        <taxon>Lophotrochozoa</taxon>
        <taxon>Mollusca</taxon>
        <taxon>Bivalvia</taxon>
        <taxon>Autobranchia</taxon>
        <taxon>Pteriomorphia</taxon>
        <taxon>Ostreida</taxon>
        <taxon>Ostreoidea</taxon>
        <taxon>Ostreidae</taxon>
        <taxon>Magallana</taxon>
    </lineage>
</organism>
<feature type="transmembrane region" description="Helical" evidence="1">
    <location>
        <begin position="6"/>
        <end position="26"/>
    </location>
</feature>
<evidence type="ECO:0000256" key="1">
    <source>
        <dbReference type="SAM" id="Phobius"/>
    </source>
</evidence>
<dbReference type="Proteomes" id="UP000005408">
    <property type="component" value="Unassembled WGS sequence"/>
</dbReference>
<evidence type="ECO:0000313" key="3">
    <source>
        <dbReference type="Proteomes" id="UP000005408"/>
    </source>
</evidence>
<dbReference type="AlphaFoldDB" id="A0A8W8KYP6"/>
<name>A0A8W8KYP6_MAGGI</name>